<evidence type="ECO:0008006" key="5">
    <source>
        <dbReference type="Google" id="ProtNLM"/>
    </source>
</evidence>
<evidence type="ECO:0000256" key="1">
    <source>
        <dbReference type="SAM" id="MobiDB-lite"/>
    </source>
</evidence>
<gene>
    <name evidence="3" type="ORF">GCM10018781_61990</name>
</gene>
<feature type="compositionally biased region" description="Low complexity" evidence="1">
    <location>
        <begin position="20"/>
        <end position="31"/>
    </location>
</feature>
<reference evidence="3" key="2">
    <citation type="submission" date="2020-09" db="EMBL/GenBank/DDBJ databases">
        <authorList>
            <person name="Sun Q."/>
            <person name="Ohkuma M."/>
        </authorList>
    </citation>
    <scope>NUCLEOTIDE SEQUENCE</scope>
    <source>
        <strain evidence="3">JCM 4646</strain>
    </source>
</reference>
<sequence>MTGDAAERDAAKRDALPGHAVTGAAVAGEAGTARDRTRAGRADGGEPNGTDAVTAQAGPAGRGRAGFRRLVRAELTKFLTVRGWTLAPAAALVTVLVGLLGTAAPGGADDGGFPRGPGGQAVNDAFFFVHRTLDGDGSITAQVGPLTGLTDPGPGGQAVPGVQPWAKAGIIVKAGPGRGSGYAAVMLTGAHGVRMQDDYTHDTAGPALAGDARRLRLVRTGEDITGYASGDGVHWTTLGTAHLPGLPRTVRAGLFVASPQAATDTGAGTGYAPAVATAEFGRPELVGGWQGNGWQGGQAGGDAGTSGSYSDTLRGGFTESAGRITVTGAGDIAPVVGGPPMGPAHTVENFLVGSFAGLLVLVVLGAVSVTAEYRRGLIRTTLAAHPGRGRVLAAKAAVLGTAAATAGLAGAALAVPLGRWRSHAAHFRDLPVTTATELRATAGTALLFALAALLALAAGVVLRRGAPAVTAVVAALVLPYLLATSGILPAGPAQWLLRLTPAAGFAIQQTVPRYPQVDGAYTPEFGYFPLPPWAGLAVLAGYTLAAGVLATVLLRRRDV</sequence>
<feature type="transmembrane region" description="Helical" evidence="2">
    <location>
        <begin position="392"/>
        <end position="418"/>
    </location>
</feature>
<dbReference type="Gene3D" id="2.60.120.200">
    <property type="match status" value="1"/>
</dbReference>
<comment type="caution">
    <text evidence="3">The sequence shown here is derived from an EMBL/GenBank/DDBJ whole genome shotgun (WGS) entry which is preliminary data.</text>
</comment>
<dbReference type="Proteomes" id="UP000617734">
    <property type="component" value="Unassembled WGS sequence"/>
</dbReference>
<evidence type="ECO:0000313" key="4">
    <source>
        <dbReference type="Proteomes" id="UP000617734"/>
    </source>
</evidence>
<proteinExistence type="predicted"/>
<keyword evidence="2" id="KW-0472">Membrane</keyword>
<feature type="transmembrane region" description="Helical" evidence="2">
    <location>
        <begin position="533"/>
        <end position="554"/>
    </location>
</feature>
<dbReference type="EMBL" id="BNBO01000049">
    <property type="protein sequence ID" value="GHH80794.1"/>
    <property type="molecule type" value="Genomic_DNA"/>
</dbReference>
<dbReference type="GO" id="GO:0005886">
    <property type="term" value="C:plasma membrane"/>
    <property type="evidence" value="ECO:0007669"/>
    <property type="project" value="UniProtKB-SubCell"/>
</dbReference>
<evidence type="ECO:0000256" key="2">
    <source>
        <dbReference type="SAM" id="Phobius"/>
    </source>
</evidence>
<feature type="compositionally biased region" description="Basic and acidic residues" evidence="1">
    <location>
        <begin position="1"/>
        <end position="16"/>
    </location>
</feature>
<feature type="compositionally biased region" description="Basic and acidic residues" evidence="1">
    <location>
        <begin position="32"/>
        <end position="44"/>
    </location>
</feature>
<reference evidence="3" key="1">
    <citation type="journal article" date="2014" name="Int. J. Syst. Evol. Microbiol.">
        <title>Complete genome sequence of Corynebacterium casei LMG S-19264T (=DSM 44701T), isolated from a smear-ripened cheese.</title>
        <authorList>
            <consortium name="US DOE Joint Genome Institute (JGI-PGF)"/>
            <person name="Walter F."/>
            <person name="Albersmeier A."/>
            <person name="Kalinowski J."/>
            <person name="Ruckert C."/>
        </authorList>
    </citation>
    <scope>NUCLEOTIDE SEQUENCE</scope>
    <source>
        <strain evidence="3">JCM 4646</strain>
    </source>
</reference>
<feature type="transmembrane region" description="Helical" evidence="2">
    <location>
        <begin position="438"/>
        <end position="462"/>
    </location>
</feature>
<name>A0A919GAE6_9ACTN</name>
<protein>
    <recommendedName>
        <fullName evidence="5">ABC transporter permease</fullName>
    </recommendedName>
</protein>
<dbReference type="AlphaFoldDB" id="A0A919GAE6"/>
<feature type="transmembrane region" description="Helical" evidence="2">
    <location>
        <begin position="350"/>
        <end position="371"/>
    </location>
</feature>
<organism evidence="3 4">
    <name type="scientific">Kitasatospora indigofera</name>
    <dbReference type="NCBI Taxonomy" id="67307"/>
    <lineage>
        <taxon>Bacteria</taxon>
        <taxon>Bacillati</taxon>
        <taxon>Actinomycetota</taxon>
        <taxon>Actinomycetes</taxon>
        <taxon>Kitasatosporales</taxon>
        <taxon>Streptomycetaceae</taxon>
        <taxon>Kitasatospora</taxon>
    </lineage>
</organism>
<feature type="region of interest" description="Disordered" evidence="1">
    <location>
        <begin position="1"/>
        <end position="63"/>
    </location>
</feature>
<evidence type="ECO:0000313" key="3">
    <source>
        <dbReference type="EMBL" id="GHH80794.1"/>
    </source>
</evidence>
<feature type="transmembrane region" description="Helical" evidence="2">
    <location>
        <begin position="469"/>
        <end position="488"/>
    </location>
</feature>
<keyword evidence="2" id="KW-0812">Transmembrane</keyword>
<keyword evidence="2" id="KW-1133">Transmembrane helix</keyword>
<accession>A0A919GAE6</accession>
<dbReference type="GO" id="GO:0140359">
    <property type="term" value="F:ABC-type transporter activity"/>
    <property type="evidence" value="ECO:0007669"/>
    <property type="project" value="InterPro"/>
</dbReference>
<keyword evidence="4" id="KW-1185">Reference proteome</keyword>